<proteinExistence type="predicted"/>
<dbReference type="Ensembl" id="ENSTMTT00000025633.1">
    <property type="protein sequence ID" value="ENSTMTP00000024757.1"/>
    <property type="gene ID" value="ENSTMTG00000018035.1"/>
</dbReference>
<reference evidence="1" key="1">
    <citation type="submission" date="2025-08" db="UniProtKB">
        <authorList>
            <consortium name="Ensembl"/>
        </authorList>
    </citation>
    <scope>IDENTIFICATION</scope>
</reference>
<evidence type="ECO:0000313" key="1">
    <source>
        <dbReference type="Ensembl" id="ENSTMTP00000024757.1"/>
    </source>
</evidence>
<sequence length="86" mass="9305">MGSASPIQLNGVLSLRHSLCVQPAHKIPRILCVYGQELGSAPCYGQYGYHKGGCPGRCAKGCEKHEVASKTFDCKYMKCCTQPKKG</sequence>
<evidence type="ECO:0000313" key="2">
    <source>
        <dbReference type="Proteomes" id="UP000472274"/>
    </source>
</evidence>
<keyword evidence="2" id="KW-1185">Reference proteome</keyword>
<accession>A0A674JXG0</accession>
<dbReference type="AlphaFoldDB" id="A0A674JXG0"/>
<dbReference type="Proteomes" id="UP000472274">
    <property type="component" value="Unplaced"/>
</dbReference>
<name>A0A674JXG0_9SAUR</name>
<protein>
    <submittedName>
        <fullName evidence="1">Uncharacterized protein</fullName>
    </submittedName>
</protein>
<dbReference type="InParanoid" id="A0A674JXG0"/>
<organism evidence="1 2">
    <name type="scientific">Terrapene triunguis</name>
    <name type="common">Three-toed box turtle</name>
    <dbReference type="NCBI Taxonomy" id="2587831"/>
    <lineage>
        <taxon>Eukaryota</taxon>
        <taxon>Metazoa</taxon>
        <taxon>Chordata</taxon>
        <taxon>Craniata</taxon>
        <taxon>Vertebrata</taxon>
        <taxon>Euteleostomi</taxon>
        <taxon>Archelosauria</taxon>
        <taxon>Testudinata</taxon>
        <taxon>Testudines</taxon>
        <taxon>Cryptodira</taxon>
        <taxon>Durocryptodira</taxon>
        <taxon>Testudinoidea</taxon>
        <taxon>Emydidae</taxon>
        <taxon>Terrapene</taxon>
    </lineage>
</organism>
<dbReference type="GeneTree" id="ENSGT00950000186037"/>
<reference evidence="1" key="2">
    <citation type="submission" date="2025-09" db="UniProtKB">
        <authorList>
            <consortium name="Ensembl"/>
        </authorList>
    </citation>
    <scope>IDENTIFICATION</scope>
</reference>